<dbReference type="RefSeq" id="WP_098277821.1">
    <property type="nucleotide sequence ID" value="NZ_CATKQG010000043.1"/>
</dbReference>
<dbReference type="GeneID" id="64149580"/>
<gene>
    <name evidence="1" type="ORF">CN497_06135</name>
</gene>
<proteinExistence type="predicted"/>
<comment type="caution">
    <text evidence="1">The sequence shown here is derived from an EMBL/GenBank/DDBJ whole genome shotgun (WGS) entry which is preliminary data.</text>
</comment>
<protein>
    <submittedName>
        <fullName evidence="1">Uncharacterized protein</fullName>
    </submittedName>
</protein>
<dbReference type="EMBL" id="NTYW01000005">
    <property type="protein sequence ID" value="PES41096.1"/>
    <property type="molecule type" value="Genomic_DNA"/>
</dbReference>
<dbReference type="Proteomes" id="UP000220341">
    <property type="component" value="Unassembled WGS sequence"/>
</dbReference>
<organism evidence="1 2">
    <name type="scientific">Priestia megaterium</name>
    <name type="common">Bacillus megaterium</name>
    <dbReference type="NCBI Taxonomy" id="1404"/>
    <lineage>
        <taxon>Bacteria</taxon>
        <taxon>Bacillati</taxon>
        <taxon>Bacillota</taxon>
        <taxon>Bacilli</taxon>
        <taxon>Bacillales</taxon>
        <taxon>Bacillaceae</taxon>
        <taxon>Priestia</taxon>
    </lineage>
</organism>
<sequence length="96" mass="11122">MPEEHNHGGSEHWEHVDIPEHYEVVIHGDHVHLGQFEHAHIGYYRQGEVLEHPQGMPPQIHPPEGFHWVGIPGHYDQHGNHTDYEAPHWGLHGQHS</sequence>
<evidence type="ECO:0000313" key="2">
    <source>
        <dbReference type="Proteomes" id="UP000220341"/>
    </source>
</evidence>
<accession>A0AAE5P880</accession>
<dbReference type="AlphaFoldDB" id="A0AAE5P880"/>
<evidence type="ECO:0000313" key="1">
    <source>
        <dbReference type="EMBL" id="PES41096.1"/>
    </source>
</evidence>
<reference evidence="1 2" key="1">
    <citation type="submission" date="2017-09" db="EMBL/GenBank/DDBJ databases">
        <title>Large-scale bioinformatics analysis of Bacillus genomes uncovers conserved roles of natural products in bacterial physiology.</title>
        <authorList>
            <consortium name="Agbiome Team Llc"/>
            <person name="Bleich R.M."/>
            <person name="Kirk G.J."/>
            <person name="Santa Maria K.C."/>
            <person name="Allen S.E."/>
            <person name="Farag S."/>
            <person name="Shank E.A."/>
            <person name="Bowers A."/>
        </authorList>
    </citation>
    <scope>NUCLEOTIDE SEQUENCE [LARGE SCALE GENOMIC DNA]</scope>
    <source>
        <strain evidence="1 2">AFS003013</strain>
    </source>
</reference>
<name>A0AAE5P880_PRIMG</name>